<gene>
    <name evidence="1" type="ORF">CYPRO_0189</name>
</gene>
<accession>A0A345UG75</accession>
<keyword evidence="2" id="KW-1185">Reference proteome</keyword>
<sequence length="534" mass="61615">MREAFRLAYYQDMRKTQVEYDRRVLFVDPSVSDDVIPLGLSMYSRFGSNKKQNAFRKKGSVLGLKDTALAIGLAIKNQARLNEADKVFAKWDEFKLRKAYRDDFVKMPLGNVADKSELRLLAKECSKQLEIKRLSDKLASVQTNLEYEIKRIIFETKPKFDELANQTNQFLRWLDDGSDWLFSDDDGIAAKWYKLLMLSRLDIMMDMEGVDNRAKLISISPHKVELSDSEPGYTIEPLNLKGSPLFAFAGFVSEYARSADFASGKWASFHFLYFDANFNKSHPVFEGQKELPVRKVDFTKDIQRSARQLSLRLDEMVRQGSIDLRFWSGNNKIRFFSRFIPWLFSRFLNEQKLADILKENIYPSKQFDLSLLITGNSSSFSIIAANNKWKDYLPNFGLDSELSSDIQKRLSAGRRHISIVSENHWPFNENKEADQRQCIAIDVKAVSNNSDALVWESRYVSHGYILLRQHNGRLFLIKLPEDSILQKGSTIYGNVLTLELSAIETIGQYSVIGDSSWSSDRHLYPSDDKRVFDF</sequence>
<evidence type="ECO:0000313" key="2">
    <source>
        <dbReference type="Proteomes" id="UP000254808"/>
    </source>
</evidence>
<dbReference type="KEGG" id="cprv:CYPRO_0189"/>
<evidence type="ECO:0000313" key="1">
    <source>
        <dbReference type="EMBL" id="AXI99476.1"/>
    </source>
</evidence>
<dbReference type="Proteomes" id="UP000254808">
    <property type="component" value="Chromosome"/>
</dbReference>
<reference evidence="1 2" key="1">
    <citation type="submission" date="2018-03" db="EMBL/GenBank/DDBJ databases">
        <title>Phenotypic and genomic properties of Cyclonatronum proteinivorum gen. nov., sp. nov., a haloalkaliphilic bacteroidete from soda lakes possessing Na+-translocating rhodopsin.</title>
        <authorList>
            <person name="Toshchakov S.V."/>
            <person name="Korzhenkov A."/>
            <person name="Samarov N.I."/>
            <person name="Kublanov I.V."/>
            <person name="Muntyan M.S."/>
            <person name="Sorokin D.Y."/>
        </authorList>
    </citation>
    <scope>NUCLEOTIDE SEQUENCE [LARGE SCALE GENOMIC DNA]</scope>
    <source>
        <strain evidence="1 2">Omega</strain>
    </source>
</reference>
<proteinExistence type="predicted"/>
<organism evidence="1 2">
    <name type="scientific">Cyclonatronum proteinivorum</name>
    <dbReference type="NCBI Taxonomy" id="1457365"/>
    <lineage>
        <taxon>Bacteria</taxon>
        <taxon>Pseudomonadati</taxon>
        <taxon>Balneolota</taxon>
        <taxon>Balneolia</taxon>
        <taxon>Balneolales</taxon>
        <taxon>Cyclonatronaceae</taxon>
        <taxon>Cyclonatronum</taxon>
    </lineage>
</organism>
<name>A0A345UG75_9BACT</name>
<dbReference type="AlphaFoldDB" id="A0A345UG75"/>
<protein>
    <submittedName>
        <fullName evidence="1">Uncharacterized protein</fullName>
    </submittedName>
</protein>
<dbReference type="EMBL" id="CP027806">
    <property type="protein sequence ID" value="AXI99476.1"/>
    <property type="molecule type" value="Genomic_DNA"/>
</dbReference>